<evidence type="ECO:0000256" key="2">
    <source>
        <dbReference type="SAM" id="MobiDB-lite"/>
    </source>
</evidence>
<sequence>MTADENSTEPDEGRTPDETPETGSETEPHGRGDSGDPAPGADEAGSDPVDDPDGTDPEGTSDEAAPRDGDSEEDPETVVIDVDRPVTTSEDTARERSDADDDAPEEEAGAAEADDASASVEAASAPGDDEGSDTEKPAAESPERSGEAEETAEESEMPVAAAAAPAASGTGRRSRRRRLRRAVVWTAASLTVLMCLGAATAYGYYRYLRSDMVQHDIGSVLSDEERPDKINDAVNILFIGSDGYEEDSPAYSQEFEGERSDSLMLAHISPENRVSVVSFPRDSLVQLPQCDPYAKTEGTYGYFGMINAAMYHGGPPCVVRTIESLTDIRIDHFVHLSFASFRDVVDSIGGVDICIPEPMQDRRSKLDLDAGDQTLDGEQALSFVRARYDIGDGGDIGRIDRQQMFMAALADQVTDSDVLTSPSKLNGILQAVARHSATDRELSLDRMLSIAVTMADVDLSDIEFHTVPWYQAPYDPNRVMWYEEEAAELFEAIREDRPLPALLAADDGPTPQEPPTASPTPADSSALEEAEADVDPDESSQNVARPGEGRNATSNPCQDGLGFGTGEEH</sequence>
<keyword evidence="3" id="KW-1133">Transmembrane helix</keyword>
<keyword evidence="3" id="KW-0812">Transmembrane</keyword>
<feature type="region of interest" description="Disordered" evidence="2">
    <location>
        <begin position="1"/>
        <end position="175"/>
    </location>
</feature>
<dbReference type="NCBIfam" id="TIGR00350">
    <property type="entry name" value="lytR_cpsA_psr"/>
    <property type="match status" value="1"/>
</dbReference>
<feature type="domain" description="Cell envelope-related transcriptional attenuator" evidence="4">
    <location>
        <begin position="259"/>
        <end position="413"/>
    </location>
</feature>
<evidence type="ECO:0000313" key="6">
    <source>
        <dbReference type="Proteomes" id="UP001585053"/>
    </source>
</evidence>
<feature type="compositionally biased region" description="Low complexity" evidence="2">
    <location>
        <begin position="160"/>
        <end position="171"/>
    </location>
</feature>
<feature type="compositionally biased region" description="Acidic residues" evidence="2">
    <location>
        <begin position="1"/>
        <end position="10"/>
    </location>
</feature>
<feature type="compositionally biased region" description="Acidic residues" evidence="2">
    <location>
        <begin position="526"/>
        <end position="538"/>
    </location>
</feature>
<evidence type="ECO:0000256" key="3">
    <source>
        <dbReference type="SAM" id="Phobius"/>
    </source>
</evidence>
<evidence type="ECO:0000313" key="5">
    <source>
        <dbReference type="EMBL" id="MFB8768843.1"/>
    </source>
</evidence>
<evidence type="ECO:0000256" key="1">
    <source>
        <dbReference type="ARBA" id="ARBA00006068"/>
    </source>
</evidence>
<dbReference type="RefSeq" id="WP_376737407.1">
    <property type="nucleotide sequence ID" value="NZ_JAYMRS010000004.1"/>
</dbReference>
<organism evidence="5 6">
    <name type="scientific">Nocardiopsis alba</name>
    <dbReference type="NCBI Taxonomy" id="53437"/>
    <lineage>
        <taxon>Bacteria</taxon>
        <taxon>Bacillati</taxon>
        <taxon>Actinomycetota</taxon>
        <taxon>Actinomycetes</taxon>
        <taxon>Streptosporangiales</taxon>
        <taxon>Nocardiopsidaceae</taxon>
        <taxon>Nocardiopsis</taxon>
    </lineage>
</organism>
<feature type="compositionally biased region" description="Acidic residues" evidence="2">
    <location>
        <begin position="98"/>
        <end position="115"/>
    </location>
</feature>
<feature type="compositionally biased region" description="Acidic residues" evidence="2">
    <location>
        <begin position="44"/>
        <end position="61"/>
    </location>
</feature>
<name>A0ABV5DW87_9ACTN</name>
<dbReference type="Proteomes" id="UP001585053">
    <property type="component" value="Unassembled WGS sequence"/>
</dbReference>
<reference evidence="5 6" key="1">
    <citation type="submission" date="2024-01" db="EMBL/GenBank/DDBJ databases">
        <title>Genome mining of biosynthetic gene clusters to explore secondary metabolites of Streptomyces sp.</title>
        <authorList>
            <person name="Baig A."/>
            <person name="Ajitkumar Shintre N."/>
            <person name="Kumar H."/>
            <person name="Anbarasu A."/>
            <person name="Ramaiah S."/>
        </authorList>
    </citation>
    <scope>NUCLEOTIDE SEQUENCE [LARGE SCALE GENOMIC DNA]</scope>
    <source>
        <strain evidence="5 6">A01</strain>
    </source>
</reference>
<feature type="compositionally biased region" description="Basic and acidic residues" evidence="2">
    <location>
        <begin position="133"/>
        <end position="147"/>
    </location>
</feature>
<dbReference type="InterPro" id="IPR004474">
    <property type="entry name" value="LytR_CpsA_psr"/>
</dbReference>
<keyword evidence="3" id="KW-0472">Membrane</keyword>
<dbReference type="InterPro" id="IPR050922">
    <property type="entry name" value="LytR/CpsA/Psr_CW_biosynth"/>
</dbReference>
<dbReference type="PANTHER" id="PTHR33392:SF6">
    <property type="entry name" value="POLYISOPRENYL-TEICHOIC ACID--PEPTIDOGLYCAN TEICHOIC ACID TRANSFERASE TAGU"/>
    <property type="match status" value="1"/>
</dbReference>
<dbReference type="EMBL" id="JAYMRS010000004">
    <property type="protein sequence ID" value="MFB8768843.1"/>
    <property type="molecule type" value="Genomic_DNA"/>
</dbReference>
<dbReference type="Gene3D" id="3.40.630.190">
    <property type="entry name" value="LCP protein"/>
    <property type="match status" value="1"/>
</dbReference>
<dbReference type="PANTHER" id="PTHR33392">
    <property type="entry name" value="POLYISOPRENYL-TEICHOIC ACID--PEPTIDOGLYCAN TEICHOIC ACID TRANSFERASE TAGU"/>
    <property type="match status" value="1"/>
</dbReference>
<feature type="compositionally biased region" description="Low complexity" evidence="2">
    <location>
        <begin position="116"/>
        <end position="125"/>
    </location>
</feature>
<feature type="transmembrane region" description="Helical" evidence="3">
    <location>
        <begin position="182"/>
        <end position="205"/>
    </location>
</feature>
<accession>A0ABV5DW87</accession>
<feature type="region of interest" description="Disordered" evidence="2">
    <location>
        <begin position="502"/>
        <end position="569"/>
    </location>
</feature>
<protein>
    <submittedName>
        <fullName evidence="5">LCP family protein</fullName>
    </submittedName>
</protein>
<comment type="similarity">
    <text evidence="1">Belongs to the LytR/CpsA/Psr (LCP) family.</text>
</comment>
<keyword evidence="6" id="KW-1185">Reference proteome</keyword>
<gene>
    <name evidence="5" type="ORF">VSQ78_14120</name>
</gene>
<comment type="caution">
    <text evidence="5">The sequence shown here is derived from an EMBL/GenBank/DDBJ whole genome shotgun (WGS) entry which is preliminary data.</text>
</comment>
<dbReference type="Pfam" id="PF03816">
    <property type="entry name" value="LytR_cpsA_psr"/>
    <property type="match status" value="1"/>
</dbReference>
<proteinExistence type="inferred from homology"/>
<evidence type="ECO:0000259" key="4">
    <source>
        <dbReference type="Pfam" id="PF03816"/>
    </source>
</evidence>